<evidence type="ECO:0000313" key="6">
    <source>
        <dbReference type="EMBL" id="TMI77244.1"/>
    </source>
</evidence>
<proteinExistence type="predicted"/>
<evidence type="ECO:0000256" key="4">
    <source>
        <dbReference type="ARBA" id="ARBA00023136"/>
    </source>
</evidence>
<keyword evidence="2 5" id="KW-0812">Transmembrane</keyword>
<dbReference type="Pfam" id="PF13520">
    <property type="entry name" value="AA_permease_2"/>
    <property type="match status" value="1"/>
</dbReference>
<feature type="transmembrane region" description="Helical" evidence="5">
    <location>
        <begin position="172"/>
        <end position="193"/>
    </location>
</feature>
<feature type="transmembrane region" description="Helical" evidence="5">
    <location>
        <begin position="657"/>
        <end position="679"/>
    </location>
</feature>
<feature type="transmembrane region" description="Helical" evidence="5">
    <location>
        <begin position="290"/>
        <end position="313"/>
    </location>
</feature>
<comment type="caution">
    <text evidence="6">The sequence shown here is derived from an EMBL/GenBank/DDBJ whole genome shotgun (WGS) entry which is preliminary data.</text>
</comment>
<dbReference type="Gene3D" id="1.20.1740.10">
    <property type="entry name" value="Amino acid/polyamine transporter I"/>
    <property type="match status" value="1"/>
</dbReference>
<feature type="transmembrane region" description="Helical" evidence="5">
    <location>
        <begin position="48"/>
        <end position="81"/>
    </location>
</feature>
<name>A0A537J107_9BACT</name>
<keyword evidence="4 5" id="KW-0472">Membrane</keyword>
<keyword evidence="3 5" id="KW-1133">Transmembrane helix</keyword>
<feature type="transmembrane region" description="Helical" evidence="5">
    <location>
        <begin position="632"/>
        <end position="651"/>
    </location>
</feature>
<evidence type="ECO:0000313" key="7">
    <source>
        <dbReference type="Proteomes" id="UP000318834"/>
    </source>
</evidence>
<comment type="subcellular location">
    <subcellularLocation>
        <location evidence="1">Membrane</location>
        <topology evidence="1">Multi-pass membrane protein</topology>
    </subcellularLocation>
</comment>
<evidence type="ECO:0000256" key="1">
    <source>
        <dbReference type="ARBA" id="ARBA00004141"/>
    </source>
</evidence>
<evidence type="ECO:0000256" key="3">
    <source>
        <dbReference type="ARBA" id="ARBA00022989"/>
    </source>
</evidence>
<evidence type="ECO:0000256" key="2">
    <source>
        <dbReference type="ARBA" id="ARBA00022692"/>
    </source>
</evidence>
<dbReference type="PANTHER" id="PTHR47704:SF1">
    <property type="entry name" value="POTASSIUM TRANSPORTER KIMA"/>
    <property type="match status" value="1"/>
</dbReference>
<dbReference type="GO" id="GO:0016020">
    <property type="term" value="C:membrane"/>
    <property type="evidence" value="ECO:0007669"/>
    <property type="project" value="UniProtKB-SubCell"/>
</dbReference>
<feature type="transmembrane region" description="Helical" evidence="5">
    <location>
        <begin position="141"/>
        <end position="160"/>
    </location>
</feature>
<evidence type="ECO:0000256" key="5">
    <source>
        <dbReference type="SAM" id="Phobius"/>
    </source>
</evidence>
<accession>A0A537J107</accession>
<feature type="transmembrane region" description="Helical" evidence="5">
    <location>
        <begin position="344"/>
        <end position="364"/>
    </location>
</feature>
<reference evidence="6 7" key="1">
    <citation type="journal article" date="2019" name="Nat. Microbiol.">
        <title>Mediterranean grassland soil C-N compound turnover is dependent on rainfall and depth, and is mediated by genomically divergent microorganisms.</title>
        <authorList>
            <person name="Diamond S."/>
            <person name="Andeer P.F."/>
            <person name="Li Z."/>
            <person name="Crits-Christoph A."/>
            <person name="Burstein D."/>
            <person name="Anantharaman K."/>
            <person name="Lane K.R."/>
            <person name="Thomas B.C."/>
            <person name="Pan C."/>
            <person name="Northen T.R."/>
            <person name="Banfield J.F."/>
        </authorList>
    </citation>
    <scope>NUCLEOTIDE SEQUENCE [LARGE SCALE GENOMIC DNA]</scope>
    <source>
        <strain evidence="6">NP_8</strain>
    </source>
</reference>
<protein>
    <submittedName>
        <fullName evidence="6">APC family permease</fullName>
    </submittedName>
</protein>
<gene>
    <name evidence="6" type="ORF">E6H05_00785</name>
</gene>
<dbReference type="AlphaFoldDB" id="A0A537J107"/>
<feature type="transmembrane region" description="Helical" evidence="5">
    <location>
        <begin position="249"/>
        <end position="270"/>
    </location>
</feature>
<feature type="transmembrane region" description="Helical" evidence="5">
    <location>
        <begin position="430"/>
        <end position="447"/>
    </location>
</feature>
<sequence length="684" mass="73475">MRTALKRALIGPPLATTQLIHERISKLKGLAVFSSDALSSTAYATEEILIVLVMAGAAAVGLALPVAIAISAVLAIVAFSYYQTIHAYPSGGGAYIVAHDNLGVWPGLVAAAALLIDYVLTVSVSVAAGIAAVTSAVPTLFHMRVSLALLAIALVAMINLRGVRESATIFAAPTYLFIGALGLTVIAGTARAFGQPPVPPHLASGQSLAPISLWLILRAYASGSAAMTGVEAISNGIPAFRPPEARNAGITLIWMAGILIVLFLGLTFLAHQLGIVPNDQETVVSQIARAIFGTGPFYFLVQLSTALILILAANTSFADFPRLASILARDAFLPRALANLGDRLVFANGIVVLALLSGGLVYVFRASTHALIPLYAVGVFLSFTLSQAGMVKRWWTRREHGWVRHMVINGVGATVTAIVLAVVVATKFLHGAWIVLVLIPANIWMMYRIQRHYQEVRNQLTLEGAQIPDPIRRHKVVIPVGDLHRGVLPALRYAKSLSGDVVAVAVDIDPQRTRNLKEKWERWGMGVPLRVLSSPYRSVLEPLLRFLDGLEWETGFDQQITVVLPEFVPVKWWHFFLHGQTALLLKLTLYFRRRQGHRVTVVTDVPYYLSPAEESVAAGEAAPAPPRMSGPLAGVSALFVAVGVLLGVALMRGWPQVVVEVLGLSLVVLLATLAFIVIIQSFLS</sequence>
<dbReference type="Proteomes" id="UP000318834">
    <property type="component" value="Unassembled WGS sequence"/>
</dbReference>
<feature type="transmembrane region" description="Helical" evidence="5">
    <location>
        <begin position="102"/>
        <end position="135"/>
    </location>
</feature>
<dbReference type="InterPro" id="IPR002293">
    <property type="entry name" value="AA/rel_permease1"/>
</dbReference>
<dbReference type="PANTHER" id="PTHR47704">
    <property type="entry name" value="POTASSIUM TRANSPORTER KIMA"/>
    <property type="match status" value="1"/>
</dbReference>
<dbReference type="GO" id="GO:0022857">
    <property type="term" value="F:transmembrane transporter activity"/>
    <property type="evidence" value="ECO:0007669"/>
    <property type="project" value="InterPro"/>
</dbReference>
<organism evidence="6 7">
    <name type="scientific">Candidatus Segetimicrobium genomatis</name>
    <dbReference type="NCBI Taxonomy" id="2569760"/>
    <lineage>
        <taxon>Bacteria</taxon>
        <taxon>Bacillati</taxon>
        <taxon>Candidatus Sysuimicrobiota</taxon>
        <taxon>Candidatus Sysuimicrobiia</taxon>
        <taxon>Candidatus Sysuimicrobiales</taxon>
        <taxon>Candidatus Segetimicrobiaceae</taxon>
        <taxon>Candidatus Segetimicrobium</taxon>
    </lineage>
</organism>
<feature type="transmembrane region" description="Helical" evidence="5">
    <location>
        <begin position="402"/>
        <end position="424"/>
    </location>
</feature>
<dbReference type="InterPro" id="IPR053153">
    <property type="entry name" value="APC_K+_Transporter"/>
</dbReference>
<dbReference type="EMBL" id="VBAP01000005">
    <property type="protein sequence ID" value="TMI77244.1"/>
    <property type="molecule type" value="Genomic_DNA"/>
</dbReference>
<feature type="transmembrane region" description="Helical" evidence="5">
    <location>
        <begin position="370"/>
        <end position="390"/>
    </location>
</feature>